<dbReference type="SUPFAM" id="SSF116726">
    <property type="entry name" value="TrkA C-terminal domain-like"/>
    <property type="match status" value="1"/>
</dbReference>
<gene>
    <name evidence="5" type="ORF">DPF_2089</name>
</gene>
<feature type="domain" description="RCK N-terminal" evidence="3">
    <location>
        <begin position="123"/>
        <end position="240"/>
    </location>
</feature>
<name>A0A194AJ57_9BACT</name>
<dbReference type="Gene3D" id="1.10.287.70">
    <property type="match status" value="1"/>
</dbReference>
<dbReference type="Pfam" id="PF02080">
    <property type="entry name" value="TrkA_C"/>
    <property type="match status" value="1"/>
</dbReference>
<dbReference type="Pfam" id="PF02254">
    <property type="entry name" value="TrkA_N"/>
    <property type="match status" value="1"/>
</dbReference>
<evidence type="ECO:0000259" key="4">
    <source>
        <dbReference type="PROSITE" id="PS51202"/>
    </source>
</evidence>
<accession>A0A194AJ57</accession>
<dbReference type="SUPFAM" id="SSF81324">
    <property type="entry name" value="Voltage-gated potassium channels"/>
    <property type="match status" value="1"/>
</dbReference>
<feature type="transmembrane region" description="Helical" evidence="2">
    <location>
        <begin position="20"/>
        <end position="41"/>
    </location>
</feature>
<dbReference type="InterPro" id="IPR006037">
    <property type="entry name" value="RCK_C"/>
</dbReference>
<comment type="subcellular location">
    <subcellularLocation>
        <location evidence="1">Cell membrane</location>
        <topology evidence="1">Multi-pass membrane protein</topology>
    </subcellularLocation>
</comment>
<dbReference type="Gene3D" id="3.30.70.1450">
    <property type="entry name" value="Regulator of K+ conductance, C-terminal domain"/>
    <property type="match status" value="1"/>
</dbReference>
<keyword evidence="2" id="KW-0472">Membrane</keyword>
<dbReference type="PANTHER" id="PTHR43833:SF9">
    <property type="entry name" value="POTASSIUM CHANNEL PROTEIN YUGO-RELATED"/>
    <property type="match status" value="1"/>
</dbReference>
<evidence type="ECO:0000313" key="6">
    <source>
        <dbReference type="Proteomes" id="UP000095200"/>
    </source>
</evidence>
<dbReference type="GO" id="GO:0005886">
    <property type="term" value="C:plasma membrane"/>
    <property type="evidence" value="ECO:0007669"/>
    <property type="project" value="UniProtKB-SubCell"/>
</dbReference>
<dbReference type="STRING" id="1592317.DPF_2089"/>
<dbReference type="PROSITE" id="PS51201">
    <property type="entry name" value="RCK_N"/>
    <property type="match status" value="1"/>
</dbReference>
<dbReference type="RefSeq" id="WP_069859800.1">
    <property type="nucleotide sequence ID" value="NZ_BDFE01000017.1"/>
</dbReference>
<dbReference type="InterPro" id="IPR003148">
    <property type="entry name" value="RCK_N"/>
</dbReference>
<dbReference type="InterPro" id="IPR013099">
    <property type="entry name" value="K_chnl_dom"/>
</dbReference>
<dbReference type="OrthoDB" id="9781411at2"/>
<dbReference type="PROSITE" id="PS51202">
    <property type="entry name" value="RCK_C"/>
    <property type="match status" value="1"/>
</dbReference>
<dbReference type="AlphaFoldDB" id="A0A194AJ57"/>
<protein>
    <submittedName>
        <fullName evidence="5">Potassium transporter TrkA</fullName>
    </submittedName>
</protein>
<dbReference type="Pfam" id="PF07885">
    <property type="entry name" value="Ion_trans_2"/>
    <property type="match status" value="1"/>
</dbReference>
<keyword evidence="2" id="KW-0812">Transmembrane</keyword>
<dbReference type="PANTHER" id="PTHR43833">
    <property type="entry name" value="POTASSIUM CHANNEL PROTEIN 2-RELATED-RELATED"/>
    <property type="match status" value="1"/>
</dbReference>
<organism evidence="5 6">
    <name type="scientific">Desulfoplanes formicivorans</name>
    <dbReference type="NCBI Taxonomy" id="1592317"/>
    <lineage>
        <taxon>Bacteria</taxon>
        <taxon>Pseudomonadati</taxon>
        <taxon>Thermodesulfobacteriota</taxon>
        <taxon>Desulfovibrionia</taxon>
        <taxon>Desulfovibrionales</taxon>
        <taxon>Desulfoplanaceae</taxon>
        <taxon>Desulfoplanes</taxon>
    </lineage>
</organism>
<evidence type="ECO:0000256" key="1">
    <source>
        <dbReference type="ARBA" id="ARBA00004651"/>
    </source>
</evidence>
<comment type="caution">
    <text evidence="5">The sequence shown here is derived from an EMBL/GenBank/DDBJ whole genome shotgun (WGS) entry which is preliminary data.</text>
</comment>
<dbReference type="InterPro" id="IPR036721">
    <property type="entry name" value="RCK_C_sf"/>
</dbReference>
<evidence type="ECO:0000259" key="3">
    <source>
        <dbReference type="PROSITE" id="PS51201"/>
    </source>
</evidence>
<evidence type="ECO:0000256" key="2">
    <source>
        <dbReference type="SAM" id="Phobius"/>
    </source>
</evidence>
<feature type="domain" description="RCK C-terminal" evidence="4">
    <location>
        <begin position="259"/>
        <end position="346"/>
    </location>
</feature>
<evidence type="ECO:0000313" key="5">
    <source>
        <dbReference type="EMBL" id="GAU09363.1"/>
    </source>
</evidence>
<feature type="transmembrane region" description="Helical" evidence="2">
    <location>
        <begin position="77"/>
        <end position="102"/>
    </location>
</feature>
<dbReference type="InterPro" id="IPR050721">
    <property type="entry name" value="Trk_Ktr_HKT_K-transport"/>
</dbReference>
<keyword evidence="2" id="KW-1133">Transmembrane helix</keyword>
<dbReference type="GO" id="GO:0008324">
    <property type="term" value="F:monoatomic cation transmembrane transporter activity"/>
    <property type="evidence" value="ECO:0007669"/>
    <property type="project" value="InterPro"/>
</dbReference>
<reference evidence="6" key="1">
    <citation type="submission" date="2016-06" db="EMBL/GenBank/DDBJ databases">
        <title>Draft genome sequence of Desulfoplanes formicivorans strain Pf12B.</title>
        <authorList>
            <person name="Watanabe M."/>
            <person name="Kojima H."/>
            <person name="Fukui M."/>
        </authorList>
    </citation>
    <scope>NUCLEOTIDE SEQUENCE [LARGE SCALE GENOMIC DNA]</scope>
    <source>
        <strain evidence="6">Pf12B</strain>
    </source>
</reference>
<proteinExistence type="predicted"/>
<dbReference type="EMBL" id="BDFE01000017">
    <property type="protein sequence ID" value="GAU09363.1"/>
    <property type="molecule type" value="Genomic_DNA"/>
</dbReference>
<dbReference type="Proteomes" id="UP000095200">
    <property type="component" value="Unassembled WGS sequence"/>
</dbReference>
<dbReference type="PROSITE" id="PS51257">
    <property type="entry name" value="PROKAR_LIPOPROTEIN"/>
    <property type="match status" value="1"/>
</dbReference>
<keyword evidence="6" id="KW-1185">Reference proteome</keyword>
<dbReference type="GO" id="GO:0006813">
    <property type="term" value="P:potassium ion transport"/>
    <property type="evidence" value="ECO:0007669"/>
    <property type="project" value="InterPro"/>
</dbReference>
<dbReference type="SUPFAM" id="SSF51735">
    <property type="entry name" value="NAD(P)-binding Rossmann-fold domains"/>
    <property type="match status" value="1"/>
</dbReference>
<dbReference type="InterPro" id="IPR036291">
    <property type="entry name" value="NAD(P)-bd_dom_sf"/>
</dbReference>
<dbReference type="Gene3D" id="3.40.50.720">
    <property type="entry name" value="NAD(P)-binding Rossmann-like Domain"/>
    <property type="match status" value="1"/>
</dbReference>
<sequence>MHKKSFAAYYYQLKLRYGSFLPFVMGCFVFFLVFLYGLFIYMHVEGWGFLDSFYQVVITLSTVGFTETHELSETGRLLTSTLILLGVGTFAYLVGAFTQFLVEGKIQDVWGRRKVQKIIDTLQDHFIVCGYGRIGSVVTREIMADGWPIVVIESDPAQVDKLKGKEVLTIEGDATSDEVLMAAGLDRARGLIACLNQVAENVYVTLTARQTNPGIYIVARADKEGSVQKLMMAGANKALTPHMIGGLRMAQMALRPTVTDFLELAQQGEELQMEEIVIQKGSGLVGKDLIASGIRPRFNLIIIAIRKVSGRMIFNPGPREVLEEGDVMVGIGKYENFERFAQQIRKT</sequence>